<protein>
    <recommendedName>
        <fullName evidence="6">Mycothiol-dependent maleylpyruvate isomerase metal-binding domain-containing protein</fullName>
    </recommendedName>
</protein>
<dbReference type="Pfam" id="PF07398">
    <property type="entry name" value="MDMPI_C"/>
    <property type="match status" value="1"/>
</dbReference>
<dbReference type="Proteomes" id="UP000054024">
    <property type="component" value="Unassembled WGS sequence"/>
</dbReference>
<dbReference type="InterPro" id="IPR010872">
    <property type="entry name" value="MDMPI_C-term_domain"/>
</dbReference>
<evidence type="ECO:0000259" key="2">
    <source>
        <dbReference type="Pfam" id="PF07398"/>
    </source>
</evidence>
<dbReference type="EMBL" id="LMWJ01000033">
    <property type="protein sequence ID" value="KUM68028.1"/>
    <property type="molecule type" value="Genomic_DNA"/>
</dbReference>
<dbReference type="PANTHER" id="PTHR40758:SF1">
    <property type="entry name" value="CONSERVED PROTEIN"/>
    <property type="match status" value="1"/>
</dbReference>
<gene>
    <name evidence="4" type="ORF">AQI70_34890</name>
</gene>
<feature type="domain" description="Mycothiol-dependent maleylpyruvate isomerase metal-binding" evidence="3">
    <location>
        <begin position="11"/>
        <end position="140"/>
    </location>
</feature>
<dbReference type="SUPFAM" id="SSF109854">
    <property type="entry name" value="DinB/YfiT-like putative metalloenzymes"/>
    <property type="match status" value="1"/>
</dbReference>
<evidence type="ECO:0000313" key="5">
    <source>
        <dbReference type="Proteomes" id="UP000054024"/>
    </source>
</evidence>
<sequence>MTPLAHDRYCDEIAHQIRQLRAVVTSGADLSATVPTCPDWSLEQLVRHLGGALRWVELMVRTRAEEEIPEERVPGAGGPEGEGDAAALDAWLAETGEMIVGTLREAGPDAKVWGWAGILNAGFWARRMTHEITVHRADAALAAGLPYEVAPDVAADAVDEWLEIVEWSQRTLPDDPARELRRPGSSIHLHATDTGSDVNAERSEMGVPPPEGWGRVIDLSEEVVAWRRGHEKATVALRGPLTAVLLAFYRRLPLDSPGLEVIGERELLEFWLERATFG</sequence>
<dbReference type="InterPro" id="IPR024344">
    <property type="entry name" value="MDMPI_metal-binding"/>
</dbReference>
<dbReference type="PANTHER" id="PTHR40758">
    <property type="entry name" value="CONSERVED PROTEIN"/>
    <property type="match status" value="1"/>
</dbReference>
<evidence type="ECO:0000256" key="1">
    <source>
        <dbReference type="SAM" id="MobiDB-lite"/>
    </source>
</evidence>
<dbReference type="InterPro" id="IPR017517">
    <property type="entry name" value="Maleyloyr_isom"/>
</dbReference>
<organism evidence="4 5">
    <name type="scientific">Streptomyces curacoi</name>
    <dbReference type="NCBI Taxonomy" id="146536"/>
    <lineage>
        <taxon>Bacteria</taxon>
        <taxon>Bacillati</taxon>
        <taxon>Actinomycetota</taxon>
        <taxon>Actinomycetes</taxon>
        <taxon>Kitasatosporales</taxon>
        <taxon>Streptomycetaceae</taxon>
        <taxon>Streptomyces</taxon>
    </lineage>
</organism>
<proteinExistence type="predicted"/>
<dbReference type="AlphaFoldDB" id="A0A124GUQ4"/>
<keyword evidence="5" id="KW-1185">Reference proteome</keyword>
<dbReference type="RefSeq" id="WP_062156446.1">
    <property type="nucleotide sequence ID" value="NZ_KQ947997.1"/>
</dbReference>
<feature type="compositionally biased region" description="Basic and acidic residues" evidence="1">
    <location>
        <begin position="173"/>
        <end position="182"/>
    </location>
</feature>
<dbReference type="OrthoDB" id="3671213at2"/>
<dbReference type="InterPro" id="IPR034660">
    <property type="entry name" value="DinB/YfiT-like"/>
</dbReference>
<accession>A0A124GUQ4</accession>
<feature type="region of interest" description="Disordered" evidence="1">
    <location>
        <begin position="173"/>
        <end position="207"/>
    </location>
</feature>
<reference evidence="4 5" key="1">
    <citation type="submission" date="2015-10" db="EMBL/GenBank/DDBJ databases">
        <title>Draft genome sequence of Streptomyces curacoi DSM 40107, type strain for the species Streptomyces curacoi.</title>
        <authorList>
            <person name="Ruckert C."/>
            <person name="Winkler A."/>
            <person name="Kalinowski J."/>
            <person name="Kampfer P."/>
            <person name="Glaeser S."/>
        </authorList>
    </citation>
    <scope>NUCLEOTIDE SEQUENCE [LARGE SCALE GENOMIC DNA]</scope>
    <source>
        <strain evidence="4 5">DSM 40107</strain>
    </source>
</reference>
<dbReference type="STRING" id="146536.AQI70_34890"/>
<evidence type="ECO:0000313" key="4">
    <source>
        <dbReference type="EMBL" id="KUM68028.1"/>
    </source>
</evidence>
<feature type="domain" description="MDMPI C-terminal" evidence="2">
    <location>
        <begin position="152"/>
        <end position="269"/>
    </location>
</feature>
<evidence type="ECO:0008006" key="6">
    <source>
        <dbReference type="Google" id="ProtNLM"/>
    </source>
</evidence>
<dbReference type="Pfam" id="PF11716">
    <property type="entry name" value="MDMPI_N"/>
    <property type="match status" value="1"/>
</dbReference>
<name>A0A124GUQ4_9ACTN</name>
<comment type="caution">
    <text evidence="4">The sequence shown here is derived from an EMBL/GenBank/DDBJ whole genome shotgun (WGS) entry which is preliminary data.</text>
</comment>
<dbReference type="NCBIfam" id="TIGR03083">
    <property type="entry name" value="maleylpyruvate isomerase family mycothiol-dependent enzyme"/>
    <property type="match status" value="1"/>
</dbReference>
<dbReference type="GO" id="GO:0046872">
    <property type="term" value="F:metal ion binding"/>
    <property type="evidence" value="ECO:0007669"/>
    <property type="project" value="InterPro"/>
</dbReference>
<dbReference type="GO" id="GO:0005886">
    <property type="term" value="C:plasma membrane"/>
    <property type="evidence" value="ECO:0007669"/>
    <property type="project" value="TreeGrafter"/>
</dbReference>
<evidence type="ECO:0000259" key="3">
    <source>
        <dbReference type="Pfam" id="PF11716"/>
    </source>
</evidence>